<reference evidence="2" key="2">
    <citation type="submission" date="2020-09" db="EMBL/GenBank/DDBJ databases">
        <authorList>
            <person name="Sun Q."/>
            <person name="Kim S."/>
        </authorList>
    </citation>
    <scope>NUCLEOTIDE SEQUENCE</scope>
    <source>
        <strain evidence="2">KCTC 12870</strain>
    </source>
</reference>
<dbReference type="GO" id="GO:0003676">
    <property type="term" value="F:nucleic acid binding"/>
    <property type="evidence" value="ECO:0007669"/>
    <property type="project" value="InterPro"/>
</dbReference>
<dbReference type="Gene3D" id="3.30.420.10">
    <property type="entry name" value="Ribonuclease H-like superfamily/Ribonuclease H"/>
    <property type="match status" value="1"/>
</dbReference>
<organism evidence="2 3">
    <name type="scientific">Cerasicoccus arenae</name>
    <dbReference type="NCBI Taxonomy" id="424488"/>
    <lineage>
        <taxon>Bacteria</taxon>
        <taxon>Pseudomonadati</taxon>
        <taxon>Verrucomicrobiota</taxon>
        <taxon>Opitutia</taxon>
        <taxon>Puniceicoccales</taxon>
        <taxon>Cerasicoccaceae</taxon>
        <taxon>Cerasicoccus</taxon>
    </lineage>
</organism>
<dbReference type="NCBIfam" id="NF033545">
    <property type="entry name" value="transpos_IS630"/>
    <property type="match status" value="1"/>
</dbReference>
<sequence length="157" mass="17507">MTPRYGWAGRSERCPGKAPHGHWNTSTFIGALRYDGLQAPWLIDGPINGDGFIAYLEHVLTPTLKLGDIVICDNLSSHKVAREQEIVEQAGASLIYLPPYSPDLNPIENAFSKLKSCICRASARTFEQLLQALDQAIDKLTKQDCSAYFKHAKYRTI</sequence>
<dbReference type="InterPro" id="IPR036397">
    <property type="entry name" value="RNaseH_sf"/>
</dbReference>
<dbReference type="PANTHER" id="PTHR46564:SF1">
    <property type="entry name" value="TRANSPOSASE"/>
    <property type="match status" value="1"/>
</dbReference>
<keyword evidence="3" id="KW-1185">Reference proteome</keyword>
<dbReference type="InterPro" id="IPR047655">
    <property type="entry name" value="Transpos_IS630-like"/>
</dbReference>
<evidence type="ECO:0000259" key="1">
    <source>
        <dbReference type="Pfam" id="PF13358"/>
    </source>
</evidence>
<dbReference type="InterPro" id="IPR038717">
    <property type="entry name" value="Tc1-like_DDE_dom"/>
</dbReference>
<gene>
    <name evidence="2" type="ORF">GCM10007047_34070</name>
</gene>
<comment type="caution">
    <text evidence="2">The sequence shown here is derived from an EMBL/GenBank/DDBJ whole genome shotgun (WGS) entry which is preliminary data.</text>
</comment>
<reference evidence="2" key="1">
    <citation type="journal article" date="2014" name="Int. J. Syst. Evol. Microbiol.">
        <title>Complete genome sequence of Corynebacterium casei LMG S-19264T (=DSM 44701T), isolated from a smear-ripened cheese.</title>
        <authorList>
            <consortium name="US DOE Joint Genome Institute (JGI-PGF)"/>
            <person name="Walter F."/>
            <person name="Albersmeier A."/>
            <person name="Kalinowski J."/>
            <person name="Ruckert C."/>
        </authorList>
    </citation>
    <scope>NUCLEOTIDE SEQUENCE</scope>
    <source>
        <strain evidence="2">KCTC 12870</strain>
    </source>
</reference>
<name>A0A8J3DFE9_9BACT</name>
<accession>A0A8J3DFE9</accession>
<dbReference type="AlphaFoldDB" id="A0A8J3DFE9"/>
<dbReference type="Pfam" id="PF13358">
    <property type="entry name" value="DDE_3"/>
    <property type="match status" value="1"/>
</dbReference>
<evidence type="ECO:0000313" key="2">
    <source>
        <dbReference type="EMBL" id="GHC13990.1"/>
    </source>
</evidence>
<dbReference type="PANTHER" id="PTHR46564">
    <property type="entry name" value="TRANSPOSASE"/>
    <property type="match status" value="1"/>
</dbReference>
<dbReference type="Proteomes" id="UP000642829">
    <property type="component" value="Unassembled WGS sequence"/>
</dbReference>
<proteinExistence type="predicted"/>
<protein>
    <submittedName>
        <fullName evidence="2">IS630 family transposase</fullName>
    </submittedName>
</protein>
<dbReference type="EMBL" id="BMXG01000040">
    <property type="protein sequence ID" value="GHC13990.1"/>
    <property type="molecule type" value="Genomic_DNA"/>
</dbReference>
<feature type="domain" description="Tc1-like transposase DDE" evidence="1">
    <location>
        <begin position="2"/>
        <end position="129"/>
    </location>
</feature>
<evidence type="ECO:0000313" key="3">
    <source>
        <dbReference type="Proteomes" id="UP000642829"/>
    </source>
</evidence>